<evidence type="ECO:0008006" key="2">
    <source>
        <dbReference type="Google" id="ProtNLM"/>
    </source>
</evidence>
<dbReference type="Gene3D" id="3.40.50.2000">
    <property type="entry name" value="Glycogen Phosphorylase B"/>
    <property type="match status" value="1"/>
</dbReference>
<sequence>TPAVVYPVPGLLESTLHEKTGLVAGKQTPKALADAIAASLKRPKDYVNWRTAARDRAVEFHWDHVLPAACDQLEAWAKE</sequence>
<dbReference type="SUPFAM" id="SSF53756">
    <property type="entry name" value="UDP-Glycosyltransferase/glycogen phosphorylase"/>
    <property type="match status" value="1"/>
</dbReference>
<evidence type="ECO:0000313" key="1">
    <source>
        <dbReference type="EMBL" id="SVE57931.1"/>
    </source>
</evidence>
<dbReference type="EMBL" id="UINC01227160">
    <property type="protein sequence ID" value="SVE57931.1"/>
    <property type="molecule type" value="Genomic_DNA"/>
</dbReference>
<reference evidence="1" key="1">
    <citation type="submission" date="2018-05" db="EMBL/GenBank/DDBJ databases">
        <authorList>
            <person name="Lanie J.A."/>
            <person name="Ng W.-L."/>
            <person name="Kazmierczak K.M."/>
            <person name="Andrzejewski T.M."/>
            <person name="Davidsen T.M."/>
            <person name="Wayne K.J."/>
            <person name="Tettelin H."/>
            <person name="Glass J.I."/>
            <person name="Rusch D."/>
            <person name="Podicherti R."/>
            <person name="Tsui H.-C.T."/>
            <person name="Winkler M.E."/>
        </authorList>
    </citation>
    <scope>NUCLEOTIDE SEQUENCE</scope>
</reference>
<organism evidence="1">
    <name type="scientific">marine metagenome</name>
    <dbReference type="NCBI Taxonomy" id="408172"/>
    <lineage>
        <taxon>unclassified sequences</taxon>
        <taxon>metagenomes</taxon>
        <taxon>ecological metagenomes</taxon>
    </lineage>
</organism>
<feature type="non-terminal residue" evidence="1">
    <location>
        <position position="1"/>
    </location>
</feature>
<accession>A0A383EMD1</accession>
<gene>
    <name evidence="1" type="ORF">METZ01_LOCUS510785</name>
</gene>
<dbReference type="AlphaFoldDB" id="A0A383EMD1"/>
<protein>
    <recommendedName>
        <fullName evidence="2">Glycosyl transferase family 1 domain-containing protein</fullName>
    </recommendedName>
</protein>
<name>A0A383EMD1_9ZZZZ</name>
<proteinExistence type="predicted"/>